<gene>
    <name evidence="2" type="ORF">NI17_009605</name>
</gene>
<evidence type="ECO:0000313" key="2">
    <source>
        <dbReference type="EMBL" id="UOE21349.1"/>
    </source>
</evidence>
<evidence type="ECO:0000313" key="3">
    <source>
        <dbReference type="Proteomes" id="UP000265719"/>
    </source>
</evidence>
<reference evidence="2" key="1">
    <citation type="submission" date="2020-10" db="EMBL/GenBank/DDBJ databases">
        <title>De novo genome project of the cellulose decomposer Thermobifida halotolerans type strain.</title>
        <authorList>
            <person name="Nagy I."/>
            <person name="Horvath B."/>
            <person name="Kukolya J."/>
            <person name="Nagy I."/>
            <person name="Orsini M."/>
        </authorList>
    </citation>
    <scope>NUCLEOTIDE SEQUENCE</scope>
    <source>
        <strain evidence="2">DSM 44931</strain>
    </source>
</reference>
<keyword evidence="3" id="KW-1185">Reference proteome</keyword>
<dbReference type="InterPro" id="IPR025983">
    <property type="entry name" value="Cys_rich_CPCC"/>
</dbReference>
<dbReference type="Pfam" id="PF14206">
    <property type="entry name" value="Cys_rich_CPCC"/>
    <property type="match status" value="1"/>
</dbReference>
<protein>
    <recommendedName>
        <fullName evidence="1">Cysteine-rich CPCC domain-containing protein</fullName>
    </recommendedName>
</protein>
<feature type="domain" description="Cysteine-rich CPCC" evidence="1">
    <location>
        <begin position="7"/>
        <end position="79"/>
    </location>
</feature>
<organism evidence="2 3">
    <name type="scientific">Thermobifida halotolerans</name>
    <dbReference type="NCBI Taxonomy" id="483545"/>
    <lineage>
        <taxon>Bacteria</taxon>
        <taxon>Bacillati</taxon>
        <taxon>Actinomycetota</taxon>
        <taxon>Actinomycetes</taxon>
        <taxon>Streptosporangiales</taxon>
        <taxon>Nocardiopsidaceae</taxon>
        <taxon>Thermobifida</taxon>
    </lineage>
</organism>
<sequence>MSAGEKFPCPCCGCKVYSEGPGSHEICPICLWEDDLVQLRWPCFVGGANGVSLVEAQKNFLEFGACKENLVKFTRKPVEYECTAFGWRPIDLDVDYFGENLDSLPYPRDKTLMYWWKEDFWLKGND</sequence>
<proteinExistence type="predicted"/>
<dbReference type="Proteomes" id="UP000265719">
    <property type="component" value="Chromosome"/>
</dbReference>
<accession>A0AA97M050</accession>
<evidence type="ECO:0000259" key="1">
    <source>
        <dbReference type="Pfam" id="PF14206"/>
    </source>
</evidence>
<name>A0AA97M050_9ACTN</name>
<dbReference type="RefSeq" id="WP_119268105.1">
    <property type="nucleotide sequence ID" value="NZ_CP063196.1"/>
</dbReference>
<dbReference type="EMBL" id="CP063196">
    <property type="protein sequence ID" value="UOE21349.1"/>
    <property type="molecule type" value="Genomic_DNA"/>
</dbReference>
<dbReference type="AlphaFoldDB" id="A0AA97M050"/>
<dbReference type="KEGG" id="thao:NI17_009605"/>